<name>A0A3P8QSN5_ASTCA</name>
<dbReference type="AlphaFoldDB" id="A0A3P8QSN5"/>
<feature type="transmembrane region" description="Helical" evidence="1">
    <location>
        <begin position="6"/>
        <end position="23"/>
    </location>
</feature>
<keyword evidence="1" id="KW-0812">Transmembrane</keyword>
<reference evidence="2" key="3">
    <citation type="submission" date="2025-09" db="UniProtKB">
        <authorList>
            <consortium name="Ensembl"/>
        </authorList>
    </citation>
    <scope>IDENTIFICATION</scope>
</reference>
<keyword evidence="1" id="KW-0472">Membrane</keyword>
<evidence type="ECO:0000313" key="2">
    <source>
        <dbReference type="Ensembl" id="ENSACLP00000032064.2"/>
    </source>
</evidence>
<organism evidence="2 3">
    <name type="scientific">Astatotilapia calliptera</name>
    <name type="common">Eastern happy</name>
    <name type="synonym">Chromis callipterus</name>
    <dbReference type="NCBI Taxonomy" id="8154"/>
    <lineage>
        <taxon>Eukaryota</taxon>
        <taxon>Metazoa</taxon>
        <taxon>Chordata</taxon>
        <taxon>Craniata</taxon>
        <taxon>Vertebrata</taxon>
        <taxon>Euteleostomi</taxon>
        <taxon>Actinopterygii</taxon>
        <taxon>Neopterygii</taxon>
        <taxon>Teleostei</taxon>
        <taxon>Neoteleostei</taxon>
        <taxon>Acanthomorphata</taxon>
        <taxon>Ovalentaria</taxon>
        <taxon>Cichlomorphae</taxon>
        <taxon>Cichliformes</taxon>
        <taxon>Cichlidae</taxon>
        <taxon>African cichlids</taxon>
        <taxon>Pseudocrenilabrinae</taxon>
        <taxon>Haplochromini</taxon>
        <taxon>Astatotilapia</taxon>
    </lineage>
</organism>
<evidence type="ECO:0000313" key="3">
    <source>
        <dbReference type="Proteomes" id="UP000265100"/>
    </source>
</evidence>
<reference evidence="2" key="2">
    <citation type="submission" date="2025-08" db="UniProtKB">
        <authorList>
            <consortium name="Ensembl"/>
        </authorList>
    </citation>
    <scope>IDENTIFICATION</scope>
</reference>
<gene>
    <name evidence="2" type="primary">ATRAID</name>
</gene>
<reference evidence="2" key="1">
    <citation type="submission" date="2018-05" db="EMBL/GenBank/DDBJ databases">
        <authorList>
            <person name="Datahose"/>
        </authorList>
    </citation>
    <scope>NUCLEOTIDE SEQUENCE</scope>
</reference>
<dbReference type="SUPFAM" id="SSF50494">
    <property type="entry name" value="Trypsin-like serine proteases"/>
    <property type="match status" value="1"/>
</dbReference>
<sequence>TILAGLIIVFTIELLCLLLSACGRANKNGRIVGGEDEVPGSWPWQASLANWVLTAAHFITPNAVTVTLENIICHPDYNALTYENDILLPKGTMTETNRAEDQTANLPVAR</sequence>
<protein>
    <submittedName>
        <fullName evidence="2">Uncharacterized protein</fullName>
    </submittedName>
</protein>
<keyword evidence="3" id="KW-1185">Reference proteome</keyword>
<dbReference type="InterPro" id="IPR043504">
    <property type="entry name" value="Peptidase_S1_PA_chymotrypsin"/>
</dbReference>
<evidence type="ECO:0000256" key="1">
    <source>
        <dbReference type="SAM" id="Phobius"/>
    </source>
</evidence>
<dbReference type="Bgee" id="ENSACLG00000021371">
    <property type="expression patterns" value="Expressed in liver"/>
</dbReference>
<dbReference type="Gene3D" id="2.40.10.10">
    <property type="entry name" value="Trypsin-like serine proteases"/>
    <property type="match status" value="1"/>
</dbReference>
<dbReference type="InterPro" id="IPR009003">
    <property type="entry name" value="Peptidase_S1_PA"/>
</dbReference>
<keyword evidence="1" id="KW-1133">Transmembrane helix</keyword>
<proteinExistence type="predicted"/>
<dbReference type="Proteomes" id="UP000265100">
    <property type="component" value="Chromosome 3"/>
</dbReference>
<dbReference type="Ensembl" id="ENSACLT00000032819.2">
    <property type="protein sequence ID" value="ENSACLP00000032064.2"/>
    <property type="gene ID" value="ENSACLG00000021371.2"/>
</dbReference>
<accession>A0A3P8QSN5</accession>
<dbReference type="GeneTree" id="ENSGT00940000163852"/>